<evidence type="ECO:0000256" key="1">
    <source>
        <dbReference type="ARBA" id="ARBA00001231"/>
    </source>
</evidence>
<sequence length="333" mass="35896">MLFGTSGPNLTDWERAFFRNADPLGFILFRRNVETPEQIRALTQALREAVGRADAPILIDQEGGRVQRLRPPHWPDLPPMGQHGALALVDPEAAQRSVWLQARLIAETLLPLGLDVDCLPCVDLLHPQSHSVIGDRSFGSDTGLVSALGQAACSGLRAGGVSPVVKHMPGHGRATVDSHLSLPRVETAHEELAQTDFVPFQALADEHWGMTAHIVYSDLDAERPATQSPRIIEEIIRKEIGFDGLLVSDDITMEALAGSQAERAAASLAAGCDLVLHCSGDQAEMQEVAGVVDAMTASCQARFARASAAVRSPESFDRDEGLDELRRLLKAAT</sequence>
<evidence type="ECO:0000256" key="5">
    <source>
        <dbReference type="ARBA" id="ARBA00023295"/>
    </source>
</evidence>
<evidence type="ECO:0000256" key="2">
    <source>
        <dbReference type="ARBA" id="ARBA00005336"/>
    </source>
</evidence>
<organism evidence="7 8">
    <name type="scientific">Aquibaculum arenosum</name>
    <dbReference type="NCBI Taxonomy" id="3032591"/>
    <lineage>
        <taxon>Bacteria</taxon>
        <taxon>Pseudomonadati</taxon>
        <taxon>Pseudomonadota</taxon>
        <taxon>Alphaproteobacteria</taxon>
        <taxon>Rhodospirillales</taxon>
        <taxon>Rhodovibrionaceae</taxon>
        <taxon>Aquibaculum</taxon>
    </lineage>
</organism>
<dbReference type="Proteomes" id="UP001215503">
    <property type="component" value="Unassembled WGS sequence"/>
</dbReference>
<proteinExistence type="inferred from homology"/>
<dbReference type="InterPro" id="IPR019800">
    <property type="entry name" value="Glyco_hydro_3_AS"/>
</dbReference>
<comment type="caution">
    <text evidence="7">The sequence shown here is derived from an EMBL/GenBank/DDBJ whole genome shotgun (WGS) entry which is preliminary data.</text>
</comment>
<evidence type="ECO:0000259" key="6">
    <source>
        <dbReference type="Pfam" id="PF00933"/>
    </source>
</evidence>
<dbReference type="PANTHER" id="PTHR30480:SF13">
    <property type="entry name" value="BETA-HEXOSAMINIDASE"/>
    <property type="match status" value="1"/>
</dbReference>
<accession>A0ABT5YP28</accession>
<dbReference type="InterPro" id="IPR036962">
    <property type="entry name" value="Glyco_hydro_3_N_sf"/>
</dbReference>
<reference evidence="7 8" key="1">
    <citation type="submission" date="2023-03" db="EMBL/GenBank/DDBJ databases">
        <title>Fodinicurvata sp. CAU 1616 isolated from sea sendiment.</title>
        <authorList>
            <person name="Kim W."/>
        </authorList>
    </citation>
    <scope>NUCLEOTIDE SEQUENCE [LARGE SCALE GENOMIC DNA]</scope>
    <source>
        <strain evidence="7 8">CAU 1616</strain>
    </source>
</reference>
<dbReference type="PROSITE" id="PS00775">
    <property type="entry name" value="GLYCOSYL_HYDROL_F3"/>
    <property type="match status" value="1"/>
</dbReference>
<dbReference type="NCBIfam" id="NF003740">
    <property type="entry name" value="PRK05337.1"/>
    <property type="match status" value="1"/>
</dbReference>
<dbReference type="GO" id="GO:0004563">
    <property type="term" value="F:beta-N-acetylhexosaminidase activity"/>
    <property type="evidence" value="ECO:0007669"/>
    <property type="project" value="UniProtKB-EC"/>
</dbReference>
<evidence type="ECO:0000313" key="8">
    <source>
        <dbReference type="Proteomes" id="UP001215503"/>
    </source>
</evidence>
<dbReference type="InterPro" id="IPR050226">
    <property type="entry name" value="NagZ_Beta-hexosaminidase"/>
</dbReference>
<keyword evidence="8" id="KW-1185">Reference proteome</keyword>
<dbReference type="RefSeq" id="WP_275823452.1">
    <property type="nucleotide sequence ID" value="NZ_JARHUD010000007.1"/>
</dbReference>
<feature type="domain" description="Glycoside hydrolase family 3 N-terminal" evidence="6">
    <location>
        <begin position="25"/>
        <end position="297"/>
    </location>
</feature>
<dbReference type="InterPro" id="IPR017853">
    <property type="entry name" value="GH"/>
</dbReference>
<dbReference type="PANTHER" id="PTHR30480">
    <property type="entry name" value="BETA-HEXOSAMINIDASE-RELATED"/>
    <property type="match status" value="1"/>
</dbReference>
<protein>
    <recommendedName>
        <fullName evidence="3">beta-N-acetylhexosaminidase</fullName>
        <ecNumber evidence="3">3.2.1.52</ecNumber>
    </recommendedName>
</protein>
<dbReference type="SUPFAM" id="SSF51445">
    <property type="entry name" value="(Trans)glycosidases"/>
    <property type="match status" value="1"/>
</dbReference>
<comment type="catalytic activity">
    <reaction evidence="1">
        <text>Hydrolysis of terminal non-reducing N-acetyl-D-hexosamine residues in N-acetyl-beta-D-hexosaminides.</text>
        <dbReference type="EC" id="3.2.1.52"/>
    </reaction>
</comment>
<comment type="similarity">
    <text evidence="2">Belongs to the glycosyl hydrolase 3 family.</text>
</comment>
<name>A0ABT5YP28_9PROT</name>
<dbReference type="Pfam" id="PF00933">
    <property type="entry name" value="Glyco_hydro_3"/>
    <property type="match status" value="1"/>
</dbReference>
<gene>
    <name evidence="7" type="primary">nagZ</name>
    <name evidence="7" type="ORF">P2G67_12105</name>
</gene>
<keyword evidence="5 7" id="KW-0326">Glycosidase</keyword>
<dbReference type="EC" id="3.2.1.52" evidence="3"/>
<dbReference type="InterPro" id="IPR001764">
    <property type="entry name" value="Glyco_hydro_3_N"/>
</dbReference>
<evidence type="ECO:0000256" key="4">
    <source>
        <dbReference type="ARBA" id="ARBA00022801"/>
    </source>
</evidence>
<keyword evidence="4 7" id="KW-0378">Hydrolase</keyword>
<dbReference type="EMBL" id="JARHUD010000007">
    <property type="protein sequence ID" value="MDF2096720.1"/>
    <property type="molecule type" value="Genomic_DNA"/>
</dbReference>
<evidence type="ECO:0000313" key="7">
    <source>
        <dbReference type="EMBL" id="MDF2096720.1"/>
    </source>
</evidence>
<dbReference type="Gene3D" id="3.20.20.300">
    <property type="entry name" value="Glycoside hydrolase, family 3, N-terminal domain"/>
    <property type="match status" value="1"/>
</dbReference>
<evidence type="ECO:0000256" key="3">
    <source>
        <dbReference type="ARBA" id="ARBA00012663"/>
    </source>
</evidence>